<feature type="chain" id="PRO_5008256544" evidence="1">
    <location>
        <begin position="20"/>
        <end position="64"/>
    </location>
</feature>
<proteinExistence type="predicted"/>
<name>A0A193C9C5_AMYOR</name>
<sequence length="64" mass="6482">MTVLAIAAGGTLLSVTAAASGVALFQADPLRRRDALQVLRIALGATALTGAVAAATRLHDVLLW</sequence>
<feature type="signal peptide" evidence="1">
    <location>
        <begin position="1"/>
        <end position="19"/>
    </location>
</feature>
<protein>
    <submittedName>
        <fullName evidence="2">Uncharacterized protein</fullName>
    </submittedName>
</protein>
<organism evidence="2 3">
    <name type="scientific">Amycolatopsis orientalis</name>
    <name type="common">Nocardia orientalis</name>
    <dbReference type="NCBI Taxonomy" id="31958"/>
    <lineage>
        <taxon>Bacteria</taxon>
        <taxon>Bacillati</taxon>
        <taxon>Actinomycetota</taxon>
        <taxon>Actinomycetes</taxon>
        <taxon>Pseudonocardiales</taxon>
        <taxon>Pseudonocardiaceae</taxon>
        <taxon>Amycolatopsis</taxon>
    </lineage>
</organism>
<keyword evidence="1" id="KW-0732">Signal</keyword>
<evidence type="ECO:0000256" key="1">
    <source>
        <dbReference type="SAM" id="SignalP"/>
    </source>
</evidence>
<dbReference type="STRING" id="31958.SD37_39540"/>
<evidence type="ECO:0000313" key="2">
    <source>
        <dbReference type="EMBL" id="ANN21082.1"/>
    </source>
</evidence>
<dbReference type="Proteomes" id="UP000093695">
    <property type="component" value="Chromosome"/>
</dbReference>
<gene>
    <name evidence="2" type="ORF">SD37_39540</name>
</gene>
<dbReference type="EMBL" id="CP016174">
    <property type="protein sequence ID" value="ANN21082.1"/>
    <property type="molecule type" value="Genomic_DNA"/>
</dbReference>
<reference evidence="2 3" key="1">
    <citation type="journal article" date="2015" name="Genome Announc.">
        <title>Draft Genome Sequence of Norvancomycin-Producing Strain Amycolatopsis orientalis CPCC200066.</title>
        <authorList>
            <person name="Lei X."/>
            <person name="Yuan F."/>
            <person name="Shi Y."/>
            <person name="Li X."/>
            <person name="Wang L."/>
            <person name="Hong B."/>
        </authorList>
    </citation>
    <scope>NUCLEOTIDE SEQUENCE [LARGE SCALE GENOMIC DNA]</scope>
    <source>
        <strain evidence="2 3">B-37</strain>
    </source>
</reference>
<dbReference type="RefSeq" id="WP_044855191.1">
    <property type="nucleotide sequence ID" value="NZ_CP016174.1"/>
</dbReference>
<dbReference type="AlphaFoldDB" id="A0A193C9C5"/>
<dbReference type="KEGG" id="aori:SD37_39540"/>
<evidence type="ECO:0000313" key="3">
    <source>
        <dbReference type="Proteomes" id="UP000093695"/>
    </source>
</evidence>
<accession>A0A193C9C5</accession>
<keyword evidence="3" id="KW-1185">Reference proteome</keyword>